<evidence type="ECO:0000313" key="2">
    <source>
        <dbReference type="Proteomes" id="UP001057474"/>
    </source>
</evidence>
<keyword evidence="2" id="KW-1185">Reference proteome</keyword>
<evidence type="ECO:0000313" key="1">
    <source>
        <dbReference type="EMBL" id="USQ14646.1"/>
    </source>
</evidence>
<protein>
    <recommendedName>
        <fullName evidence="3">Tetratricopeptide repeat protein</fullName>
    </recommendedName>
</protein>
<proteinExistence type="predicted"/>
<gene>
    <name evidence="1" type="ORF">J2N86_04865</name>
</gene>
<dbReference type="RefSeq" id="WP_252581263.1">
    <property type="nucleotide sequence ID" value="NZ_CP071527.1"/>
</dbReference>
<reference evidence="1" key="1">
    <citation type="submission" date="2021-03" db="EMBL/GenBank/DDBJ databases">
        <title>Legionella lytica PCM 2298.</title>
        <authorList>
            <person name="Koper P."/>
        </authorList>
    </citation>
    <scope>NUCLEOTIDE SEQUENCE</scope>
    <source>
        <strain evidence="1">PCM 2298</strain>
    </source>
</reference>
<sequence length="497" mass="57235">MPVIVPVREDDAIQYTLGQTKYYQLKPHFDQQLTDVSEPAYREVSFEPEEPVILCAQTIHHCHTVIIKDRTYNNYFMLHVSPQSLRKSYDATSKKAFNTTGLGYFGLFSSEDGLFTSLRKPAYIDLDPHHYKDIALGTHDDSQLDVIIVVNSQHWNEPLVQTDILKVIKERVPGTIKHTNIIMNQALEHAYYYNVEFNPQTETLTVLSRNGWYSEPYDNAFTNNQHRLVTQQLPREKQLELRTSLLALLTKEHTLDDFLFKMLASDITIDELILSPPTKMVLFRERNSGALSVLINEFEMLIQQAITPVLDLESPLLYKAYQRLALLQATLGNYEQAAIYFACVTDYAENMRRAEYDDDKHIYSIFAGAAFEAGGNFHQAYTYYKYTYYEKPVDEVHSIDEIDAKIRLAQVAVQINGQELQALEYAVNAKHAIQVSIDEVQRDESPDRAELVTMLDRRLSICQTHIDNLESYLIEHHENDPLLQKEYAAHLGLTANI</sequence>
<accession>A0ABY4YB28</accession>
<organism evidence="1 2">
    <name type="scientific">Legionella lytica</name>
    <dbReference type="NCBI Taxonomy" id="96232"/>
    <lineage>
        <taxon>Bacteria</taxon>
        <taxon>Pseudomonadati</taxon>
        <taxon>Pseudomonadota</taxon>
        <taxon>Gammaproteobacteria</taxon>
        <taxon>Legionellales</taxon>
        <taxon>Legionellaceae</taxon>
        <taxon>Legionella</taxon>
    </lineage>
</organism>
<name>A0ABY4YB28_9GAMM</name>
<dbReference type="EMBL" id="CP071527">
    <property type="protein sequence ID" value="USQ14646.1"/>
    <property type="molecule type" value="Genomic_DNA"/>
</dbReference>
<evidence type="ECO:0008006" key="3">
    <source>
        <dbReference type="Google" id="ProtNLM"/>
    </source>
</evidence>
<dbReference type="Proteomes" id="UP001057474">
    <property type="component" value="Chromosome"/>
</dbReference>